<keyword evidence="8" id="KW-1185">Reference proteome</keyword>
<evidence type="ECO:0000313" key="8">
    <source>
        <dbReference type="Proteomes" id="UP000822331"/>
    </source>
</evidence>
<dbReference type="Pfam" id="PF20866">
    <property type="entry name" value="MdcG_N"/>
    <property type="match status" value="1"/>
</dbReference>
<accession>A0AAE7R721</accession>
<evidence type="ECO:0000259" key="3">
    <source>
        <dbReference type="Pfam" id="PF10620"/>
    </source>
</evidence>
<dbReference type="GO" id="GO:0016779">
    <property type="term" value="F:nucleotidyltransferase activity"/>
    <property type="evidence" value="ECO:0007669"/>
    <property type="project" value="UniProtKB-KW"/>
</dbReference>
<dbReference type="EMBL" id="CP049207">
    <property type="protein sequence ID" value="QTG02384.1"/>
    <property type="molecule type" value="Genomic_DNA"/>
</dbReference>
<dbReference type="Proteomes" id="UP000663912">
    <property type="component" value="Chromosome 2"/>
</dbReference>
<dbReference type="EMBL" id="JAAMCP010000010">
    <property type="protein sequence ID" value="NTF38584.1"/>
    <property type="molecule type" value="Genomic_DNA"/>
</dbReference>
<evidence type="ECO:0000259" key="4">
    <source>
        <dbReference type="Pfam" id="PF20866"/>
    </source>
</evidence>
<dbReference type="NCBIfam" id="TIGR03135">
    <property type="entry name" value="malonate_mdcG"/>
    <property type="match status" value="1"/>
</dbReference>
<dbReference type="KEGG" id="arui:G6M88_18395"/>
<dbReference type="InterPro" id="IPR049180">
    <property type="entry name" value="MdcG_C"/>
</dbReference>
<keyword evidence="2" id="KW-0548">Nucleotidyltransferase</keyword>
<evidence type="ECO:0000313" key="6">
    <source>
        <dbReference type="EMBL" id="QTG02384.1"/>
    </source>
</evidence>
<evidence type="ECO:0000256" key="2">
    <source>
        <dbReference type="ARBA" id="ARBA00022695"/>
    </source>
</evidence>
<dbReference type="RefSeq" id="WP_158006451.1">
    <property type="nucleotide sequence ID" value="NZ_CP049207.1"/>
</dbReference>
<gene>
    <name evidence="6" type="primary">mdcG</name>
    <name evidence="5" type="ORF">G6L72_17955</name>
    <name evidence="6" type="ORF">G6M88_18395</name>
</gene>
<proteinExistence type="predicted"/>
<dbReference type="InterPro" id="IPR017557">
    <property type="entry name" value="Holo-ACP_synthase"/>
</dbReference>
<reference evidence="5 8" key="1">
    <citation type="journal article" date="2020" name="Science">
        <title>Unexpected conservation and global transmission of agrobacterial virulence plasmids.</title>
        <authorList>
            <person name="Weisberg A.J."/>
            <person name="Davis E.W. 2nd"/>
            <person name="Tabima J."/>
            <person name="Belcher M.S."/>
            <person name="Miller M."/>
            <person name="Kuo C.H."/>
            <person name="Loper J.E."/>
            <person name="Grunwald N.J."/>
            <person name="Putnam M.L."/>
            <person name="Chang J.H."/>
        </authorList>
    </citation>
    <scope>NUCLEOTIDE SEQUENCE [LARGE SCALE GENOMIC DNA]</scope>
    <source>
        <strain evidence="5 8">A19/93</strain>
    </source>
</reference>
<dbReference type="Proteomes" id="UP000822331">
    <property type="component" value="Unassembled WGS sequence"/>
</dbReference>
<evidence type="ECO:0000313" key="7">
    <source>
        <dbReference type="Proteomes" id="UP000663912"/>
    </source>
</evidence>
<organism evidence="6 7">
    <name type="scientific">Agrobacterium rubi</name>
    <dbReference type="NCBI Taxonomy" id="28099"/>
    <lineage>
        <taxon>Bacteria</taxon>
        <taxon>Pseudomonadati</taxon>
        <taxon>Pseudomonadota</taxon>
        <taxon>Alphaproteobacteria</taxon>
        <taxon>Hyphomicrobiales</taxon>
        <taxon>Rhizobiaceae</taxon>
        <taxon>Rhizobium/Agrobacterium group</taxon>
        <taxon>Agrobacterium</taxon>
    </lineage>
</organism>
<dbReference type="InterPro" id="IPR043519">
    <property type="entry name" value="NT_sf"/>
</dbReference>
<name>A0AAE7R721_9HYPH</name>
<dbReference type="Pfam" id="PF10620">
    <property type="entry name" value="MdcG"/>
    <property type="match status" value="1"/>
</dbReference>
<dbReference type="AlphaFoldDB" id="A0AAE7R721"/>
<feature type="domain" description="Phosphoribosyl-dephospho-CoA transferase MdcG C-terminal" evidence="3">
    <location>
        <begin position="88"/>
        <end position="203"/>
    </location>
</feature>
<feature type="domain" description="Phosphoribosyl-dephospho-CoA transferase MdcG N-terminal" evidence="4">
    <location>
        <begin position="6"/>
        <end position="84"/>
    </location>
</feature>
<keyword evidence="1" id="KW-0808">Transferase</keyword>
<dbReference type="InterPro" id="IPR048903">
    <property type="entry name" value="MdcG_N"/>
</dbReference>
<sequence>MTRPDRHRFVTLKPSWRDHAELAACSMAGGDILPEWIDAGRPLVVASSATGDAPTTVRLGLSTPQKQRYGLRVPLDAIDTLLPPVTLDAAAGCAPSEWRASIDIILKVAQQHRLSLSVFGSLAWSYVSGESHLRPTSDLDLLVSAPAEIDILAAIRVLLDIESVPRLDGELVLSDGAGVNLREYAAQPAHILVKQHGGPQLVSLAKLMNHAGMAA</sequence>
<dbReference type="SUPFAM" id="SSF81301">
    <property type="entry name" value="Nucleotidyltransferase"/>
    <property type="match status" value="1"/>
</dbReference>
<evidence type="ECO:0000313" key="5">
    <source>
        <dbReference type="EMBL" id="NTF38584.1"/>
    </source>
</evidence>
<reference evidence="6" key="2">
    <citation type="submission" date="2020-02" db="EMBL/GenBank/DDBJ databases">
        <title>Unexpected conservation and global transmission of agrobacterial virulence plasmids.</title>
        <authorList>
            <person name="Weisberg A.J."/>
            <person name="Davis E.W. II"/>
            <person name="Tabima J.R."/>
            <person name="Belcher M.S."/>
            <person name="Miller M."/>
            <person name="Kuo C.-H."/>
            <person name="Loper J.E."/>
            <person name="Grunwald N.J."/>
            <person name="Putnam M.L."/>
            <person name="Chang J.H."/>
        </authorList>
    </citation>
    <scope>NUCLEOTIDE SEQUENCE</scope>
    <source>
        <strain evidence="6">W2/73</strain>
    </source>
</reference>
<protein>
    <submittedName>
        <fullName evidence="6">Malonate decarboxylase holo-[acyl-carrier-protein] synthase</fullName>
    </submittedName>
</protein>
<evidence type="ECO:0000256" key="1">
    <source>
        <dbReference type="ARBA" id="ARBA00022679"/>
    </source>
</evidence>